<gene>
    <name evidence="2" type="ORF">Tci_934995</name>
</gene>
<dbReference type="EMBL" id="BKCJ011956704">
    <property type="protein sequence ID" value="GFD63026.1"/>
    <property type="molecule type" value="Genomic_DNA"/>
</dbReference>
<sequence>TVKSGAGKDGDNEDDEDNDDGDEELKETGT</sequence>
<feature type="compositionally biased region" description="Acidic residues" evidence="1">
    <location>
        <begin position="11"/>
        <end position="30"/>
    </location>
</feature>
<evidence type="ECO:0000256" key="1">
    <source>
        <dbReference type="SAM" id="MobiDB-lite"/>
    </source>
</evidence>
<name>A0A699XZ88_TANCI</name>
<comment type="caution">
    <text evidence="2">The sequence shown here is derived from an EMBL/GenBank/DDBJ whole genome shotgun (WGS) entry which is preliminary data.</text>
</comment>
<proteinExistence type="predicted"/>
<accession>A0A699XZ88</accession>
<organism evidence="2">
    <name type="scientific">Tanacetum cinerariifolium</name>
    <name type="common">Dalmatian daisy</name>
    <name type="synonym">Chrysanthemum cinerariifolium</name>
    <dbReference type="NCBI Taxonomy" id="118510"/>
    <lineage>
        <taxon>Eukaryota</taxon>
        <taxon>Viridiplantae</taxon>
        <taxon>Streptophyta</taxon>
        <taxon>Embryophyta</taxon>
        <taxon>Tracheophyta</taxon>
        <taxon>Spermatophyta</taxon>
        <taxon>Magnoliopsida</taxon>
        <taxon>eudicotyledons</taxon>
        <taxon>Gunneridae</taxon>
        <taxon>Pentapetalae</taxon>
        <taxon>asterids</taxon>
        <taxon>campanulids</taxon>
        <taxon>Asterales</taxon>
        <taxon>Asteraceae</taxon>
        <taxon>Asteroideae</taxon>
        <taxon>Anthemideae</taxon>
        <taxon>Anthemidinae</taxon>
        <taxon>Tanacetum</taxon>
    </lineage>
</organism>
<feature type="non-terminal residue" evidence="2">
    <location>
        <position position="1"/>
    </location>
</feature>
<reference evidence="2" key="1">
    <citation type="journal article" date="2019" name="Sci. Rep.">
        <title>Draft genome of Tanacetum cinerariifolium, the natural source of mosquito coil.</title>
        <authorList>
            <person name="Yamashiro T."/>
            <person name="Shiraishi A."/>
            <person name="Satake H."/>
            <person name="Nakayama K."/>
        </authorList>
    </citation>
    <scope>NUCLEOTIDE SEQUENCE</scope>
</reference>
<evidence type="ECO:0000313" key="2">
    <source>
        <dbReference type="EMBL" id="GFD63026.1"/>
    </source>
</evidence>
<feature type="compositionally biased region" description="Basic and acidic residues" evidence="1">
    <location>
        <begin position="1"/>
        <end position="10"/>
    </location>
</feature>
<protein>
    <submittedName>
        <fullName evidence="2">Uncharacterized protein</fullName>
    </submittedName>
</protein>
<dbReference type="AlphaFoldDB" id="A0A699XZ88"/>
<feature type="region of interest" description="Disordered" evidence="1">
    <location>
        <begin position="1"/>
        <end position="30"/>
    </location>
</feature>